<dbReference type="InterPro" id="IPR013149">
    <property type="entry name" value="ADH-like_C"/>
</dbReference>
<dbReference type="EMBL" id="KN832878">
    <property type="protein sequence ID" value="KIM99954.1"/>
    <property type="molecule type" value="Genomic_DNA"/>
</dbReference>
<dbReference type="Gene3D" id="3.90.180.10">
    <property type="entry name" value="Medium-chain alcohol dehydrogenases, catalytic domain"/>
    <property type="match status" value="1"/>
</dbReference>
<evidence type="ECO:0000256" key="4">
    <source>
        <dbReference type="ARBA" id="ARBA00022833"/>
    </source>
</evidence>
<dbReference type="SUPFAM" id="SSF51735">
    <property type="entry name" value="NAD(P)-binding Rossmann-fold domains"/>
    <property type="match status" value="1"/>
</dbReference>
<dbReference type="Gene3D" id="3.40.50.720">
    <property type="entry name" value="NAD(P)-binding Rossmann-like Domain"/>
    <property type="match status" value="1"/>
</dbReference>
<keyword evidence="5" id="KW-0560">Oxidoreductase</keyword>
<reference evidence="8 9" key="1">
    <citation type="submission" date="2014-04" db="EMBL/GenBank/DDBJ databases">
        <authorList>
            <consortium name="DOE Joint Genome Institute"/>
            <person name="Kuo A."/>
            <person name="Martino E."/>
            <person name="Perotto S."/>
            <person name="Kohler A."/>
            <person name="Nagy L.G."/>
            <person name="Floudas D."/>
            <person name="Copeland A."/>
            <person name="Barry K.W."/>
            <person name="Cichocki N."/>
            <person name="Veneault-Fourrey C."/>
            <person name="LaButti K."/>
            <person name="Lindquist E.A."/>
            <person name="Lipzen A."/>
            <person name="Lundell T."/>
            <person name="Morin E."/>
            <person name="Murat C."/>
            <person name="Sun H."/>
            <person name="Tunlid A."/>
            <person name="Henrissat B."/>
            <person name="Grigoriev I.V."/>
            <person name="Hibbett D.S."/>
            <person name="Martin F."/>
            <person name="Nordberg H.P."/>
            <person name="Cantor M.N."/>
            <person name="Hua S.X."/>
        </authorList>
    </citation>
    <scope>NUCLEOTIDE SEQUENCE [LARGE SCALE GENOMIC DNA]</scope>
    <source>
        <strain evidence="8 9">Zn</strain>
    </source>
</reference>
<dbReference type="FunFam" id="3.40.50.720:FF:000039">
    <property type="entry name" value="Alcohol dehydrogenase AdhP"/>
    <property type="match status" value="1"/>
</dbReference>
<evidence type="ECO:0000313" key="9">
    <source>
        <dbReference type="Proteomes" id="UP000054321"/>
    </source>
</evidence>
<dbReference type="OrthoDB" id="256333at2759"/>
<feature type="domain" description="Enoyl reductase (ER)" evidence="7">
    <location>
        <begin position="9"/>
        <end position="336"/>
    </location>
</feature>
<organism evidence="8 9">
    <name type="scientific">Oidiodendron maius (strain Zn)</name>
    <dbReference type="NCBI Taxonomy" id="913774"/>
    <lineage>
        <taxon>Eukaryota</taxon>
        <taxon>Fungi</taxon>
        <taxon>Dikarya</taxon>
        <taxon>Ascomycota</taxon>
        <taxon>Pezizomycotina</taxon>
        <taxon>Leotiomycetes</taxon>
        <taxon>Leotiomycetes incertae sedis</taxon>
        <taxon>Myxotrichaceae</taxon>
        <taxon>Oidiodendron</taxon>
    </lineage>
</organism>
<dbReference type="PANTHER" id="PTHR42940:SF8">
    <property type="entry name" value="VACUOLAR PROTEIN SORTING-ASSOCIATED PROTEIN 11"/>
    <property type="match status" value="1"/>
</dbReference>
<keyword evidence="4" id="KW-0862">Zinc</keyword>
<keyword evidence="6" id="KW-0520">NAD</keyword>
<protein>
    <recommendedName>
        <fullName evidence="7">Enoyl reductase (ER) domain-containing protein</fullName>
    </recommendedName>
</protein>
<proteinExistence type="inferred from homology"/>
<dbReference type="Proteomes" id="UP000054321">
    <property type="component" value="Unassembled WGS sequence"/>
</dbReference>
<dbReference type="Pfam" id="PF00107">
    <property type="entry name" value="ADH_zinc_N"/>
    <property type="match status" value="1"/>
</dbReference>
<dbReference type="PANTHER" id="PTHR42940">
    <property type="entry name" value="ALCOHOL DEHYDROGENASE 1-RELATED"/>
    <property type="match status" value="1"/>
</dbReference>
<comment type="similarity">
    <text evidence="2">Belongs to the zinc-containing alcohol dehydrogenase family.</text>
</comment>
<dbReference type="InterPro" id="IPR036291">
    <property type="entry name" value="NAD(P)-bd_dom_sf"/>
</dbReference>
<dbReference type="GO" id="GO:0018455">
    <property type="term" value="F:alcohol dehydrogenase [NAD(P)+] activity"/>
    <property type="evidence" value="ECO:0007669"/>
    <property type="project" value="UniProtKB-ARBA"/>
</dbReference>
<dbReference type="Pfam" id="PF08240">
    <property type="entry name" value="ADH_N"/>
    <property type="match status" value="1"/>
</dbReference>
<keyword evidence="3" id="KW-0479">Metal-binding</keyword>
<evidence type="ECO:0000256" key="1">
    <source>
        <dbReference type="ARBA" id="ARBA00001947"/>
    </source>
</evidence>
<dbReference type="InterPro" id="IPR011032">
    <property type="entry name" value="GroES-like_sf"/>
</dbReference>
<dbReference type="AlphaFoldDB" id="A0A0C3H9L7"/>
<evidence type="ECO:0000259" key="7">
    <source>
        <dbReference type="SMART" id="SM00829"/>
    </source>
</evidence>
<sequence>MKAAQWDPTQKKIVVNELPIPEPGENQFLVKMASASLCHSDLMAIEAPRTDPVTIGHEGVGFVTKLHPSTVGKGFKEGDTVGFLYIIGCCFECEGCQIHNLSCSSGKQLLQGFTTDGFLAEYALVDYHNAVILPNNLDIKKAAPIFCAGITAFHSVDSCELKPGDWLGVIGCGGLGQLATQYAKAMGYHVVGIDINDDILEQCKLQGADAIFNSMANKTYVEELLKLTGGGVRAAAVFSNADAAYAGAPQIIKNGGVLMVVGLPHNPLKISSMDLALGKYRIKAESTSIPQRMSKAVEFTAKHNIQPEVEMRTGLEEVQNMVDNMMRGKSIKRMAVVF</sequence>
<evidence type="ECO:0000256" key="6">
    <source>
        <dbReference type="ARBA" id="ARBA00023027"/>
    </source>
</evidence>
<accession>A0A0C3H9L7</accession>
<dbReference type="SUPFAM" id="SSF50129">
    <property type="entry name" value="GroES-like"/>
    <property type="match status" value="1"/>
</dbReference>
<name>A0A0C3H9L7_OIDMZ</name>
<evidence type="ECO:0000256" key="2">
    <source>
        <dbReference type="ARBA" id="ARBA00008072"/>
    </source>
</evidence>
<reference evidence="9" key="2">
    <citation type="submission" date="2015-01" db="EMBL/GenBank/DDBJ databases">
        <title>Evolutionary Origins and Diversification of the Mycorrhizal Mutualists.</title>
        <authorList>
            <consortium name="DOE Joint Genome Institute"/>
            <consortium name="Mycorrhizal Genomics Consortium"/>
            <person name="Kohler A."/>
            <person name="Kuo A."/>
            <person name="Nagy L.G."/>
            <person name="Floudas D."/>
            <person name="Copeland A."/>
            <person name="Barry K.W."/>
            <person name="Cichocki N."/>
            <person name="Veneault-Fourrey C."/>
            <person name="LaButti K."/>
            <person name="Lindquist E.A."/>
            <person name="Lipzen A."/>
            <person name="Lundell T."/>
            <person name="Morin E."/>
            <person name="Murat C."/>
            <person name="Riley R."/>
            <person name="Ohm R."/>
            <person name="Sun H."/>
            <person name="Tunlid A."/>
            <person name="Henrissat B."/>
            <person name="Grigoriev I.V."/>
            <person name="Hibbett D.S."/>
            <person name="Martin F."/>
        </authorList>
    </citation>
    <scope>NUCLEOTIDE SEQUENCE [LARGE SCALE GENOMIC DNA]</scope>
    <source>
        <strain evidence="9">Zn</strain>
    </source>
</reference>
<dbReference type="STRING" id="913774.A0A0C3H9L7"/>
<dbReference type="InterPro" id="IPR013154">
    <property type="entry name" value="ADH-like_N"/>
</dbReference>
<dbReference type="SMART" id="SM00829">
    <property type="entry name" value="PKS_ER"/>
    <property type="match status" value="1"/>
</dbReference>
<evidence type="ECO:0000256" key="5">
    <source>
        <dbReference type="ARBA" id="ARBA00023002"/>
    </source>
</evidence>
<evidence type="ECO:0000256" key="3">
    <source>
        <dbReference type="ARBA" id="ARBA00022723"/>
    </source>
</evidence>
<dbReference type="InParanoid" id="A0A0C3H9L7"/>
<comment type="cofactor">
    <cofactor evidence="1">
        <name>Zn(2+)</name>
        <dbReference type="ChEBI" id="CHEBI:29105"/>
    </cofactor>
</comment>
<dbReference type="InterPro" id="IPR020843">
    <property type="entry name" value="ER"/>
</dbReference>
<gene>
    <name evidence="8" type="ORF">OIDMADRAFT_166087</name>
</gene>
<dbReference type="HOGENOM" id="CLU_026673_20_1_1"/>
<dbReference type="GO" id="GO:0046872">
    <property type="term" value="F:metal ion binding"/>
    <property type="evidence" value="ECO:0007669"/>
    <property type="project" value="UniProtKB-KW"/>
</dbReference>
<evidence type="ECO:0000313" key="8">
    <source>
        <dbReference type="EMBL" id="KIM99954.1"/>
    </source>
</evidence>
<keyword evidence="9" id="KW-1185">Reference proteome</keyword>